<reference evidence="4" key="2">
    <citation type="submission" date="2019-09" db="UniProtKB">
        <authorList>
            <consortium name="WormBaseParasite"/>
        </authorList>
    </citation>
    <scope>IDENTIFICATION</scope>
</reference>
<evidence type="ECO:0000313" key="3">
    <source>
        <dbReference type="Proteomes" id="UP000050761"/>
    </source>
</evidence>
<keyword evidence="3" id="KW-1185">Reference proteome</keyword>
<gene>
    <name evidence="2" type="ORF">HPBE_LOCUS16014</name>
</gene>
<dbReference type="EMBL" id="UZAH01029177">
    <property type="protein sequence ID" value="VDP04677.1"/>
    <property type="molecule type" value="Genomic_DNA"/>
</dbReference>
<feature type="compositionally biased region" description="Basic and acidic residues" evidence="1">
    <location>
        <begin position="154"/>
        <end position="164"/>
    </location>
</feature>
<reference evidence="2 3" key="1">
    <citation type="submission" date="2018-11" db="EMBL/GenBank/DDBJ databases">
        <authorList>
            <consortium name="Pathogen Informatics"/>
        </authorList>
    </citation>
    <scope>NUCLEOTIDE SEQUENCE [LARGE SCALE GENOMIC DNA]</scope>
</reference>
<feature type="compositionally biased region" description="Basic residues" evidence="1">
    <location>
        <begin position="143"/>
        <end position="153"/>
    </location>
</feature>
<protein>
    <submittedName>
        <fullName evidence="4">Transposase</fullName>
    </submittedName>
</protein>
<feature type="compositionally biased region" description="Polar residues" evidence="1">
    <location>
        <begin position="71"/>
        <end position="89"/>
    </location>
</feature>
<dbReference type="Proteomes" id="UP000050761">
    <property type="component" value="Unassembled WGS sequence"/>
</dbReference>
<feature type="region of interest" description="Disordered" evidence="1">
    <location>
        <begin position="115"/>
        <end position="177"/>
    </location>
</feature>
<name>A0A183G3M2_HELPZ</name>
<accession>A0A183G3M2</accession>
<accession>A0A3P7ZSR8</accession>
<proteinExistence type="predicted"/>
<sequence>MLQALHYRVTPHTEENAEYTYLMQANMPETLDPSSCLESLRWWRENYSDALMIHNTRGYLKTHEVDRILQEQQGRQSAKTAPTTQTPQSGLLLHSAQWNPRRLLSCQVPSCSFHDLSRQSRRGPMDATNHNIADNDEQDPRHHNSGVKRPALRRSRETRDEEQHGSANRAPQRKLSIDGQFHQLKKTAQDQADDSYQHQHRKACVRSPAHINDRRHRQLTYIRRCRSR</sequence>
<dbReference type="WBParaSite" id="HPBE_0001601501-mRNA-1">
    <property type="protein sequence ID" value="HPBE_0001601501-mRNA-1"/>
    <property type="gene ID" value="HPBE_0001601501"/>
</dbReference>
<evidence type="ECO:0000313" key="4">
    <source>
        <dbReference type="WBParaSite" id="HPBE_0001601501-mRNA-1"/>
    </source>
</evidence>
<evidence type="ECO:0000256" key="1">
    <source>
        <dbReference type="SAM" id="MobiDB-lite"/>
    </source>
</evidence>
<evidence type="ECO:0000313" key="2">
    <source>
        <dbReference type="EMBL" id="VDP04677.1"/>
    </source>
</evidence>
<feature type="region of interest" description="Disordered" evidence="1">
    <location>
        <begin position="71"/>
        <end position="90"/>
    </location>
</feature>
<dbReference type="AlphaFoldDB" id="A0A183G3M2"/>
<organism evidence="3 4">
    <name type="scientific">Heligmosomoides polygyrus</name>
    <name type="common">Parasitic roundworm</name>
    <dbReference type="NCBI Taxonomy" id="6339"/>
    <lineage>
        <taxon>Eukaryota</taxon>
        <taxon>Metazoa</taxon>
        <taxon>Ecdysozoa</taxon>
        <taxon>Nematoda</taxon>
        <taxon>Chromadorea</taxon>
        <taxon>Rhabditida</taxon>
        <taxon>Rhabditina</taxon>
        <taxon>Rhabditomorpha</taxon>
        <taxon>Strongyloidea</taxon>
        <taxon>Heligmosomidae</taxon>
        <taxon>Heligmosomoides</taxon>
    </lineage>
</organism>